<keyword evidence="6 9" id="KW-1133">Transmembrane helix</keyword>
<dbReference type="InterPro" id="IPR003004">
    <property type="entry name" value="GspF/PilC"/>
</dbReference>
<evidence type="ECO:0000313" key="12">
    <source>
        <dbReference type="Proteomes" id="UP001296943"/>
    </source>
</evidence>
<feature type="transmembrane region" description="Helical" evidence="9">
    <location>
        <begin position="170"/>
        <end position="203"/>
    </location>
</feature>
<dbReference type="Pfam" id="PF00482">
    <property type="entry name" value="T2SSF"/>
    <property type="match status" value="2"/>
</dbReference>
<comment type="caution">
    <text evidence="11">The sequence shown here is derived from an EMBL/GenBank/DDBJ whole genome shotgun (WGS) entry which is preliminary data.</text>
</comment>
<protein>
    <submittedName>
        <fullName evidence="11">Type IV pilus assembly protein PilC</fullName>
    </submittedName>
</protein>
<feature type="transmembrane region" description="Helical" evidence="9">
    <location>
        <begin position="377"/>
        <end position="401"/>
    </location>
</feature>
<dbReference type="InterPro" id="IPR018076">
    <property type="entry name" value="T2SS_GspF_dom"/>
</dbReference>
<evidence type="ECO:0000256" key="5">
    <source>
        <dbReference type="ARBA" id="ARBA00022692"/>
    </source>
</evidence>
<dbReference type="PROSITE" id="PS00874">
    <property type="entry name" value="T2SP_F"/>
    <property type="match status" value="1"/>
</dbReference>
<keyword evidence="5 8" id="KW-0812">Transmembrane</keyword>
<dbReference type="PANTHER" id="PTHR30012">
    <property type="entry name" value="GENERAL SECRETION PATHWAY PROTEIN"/>
    <property type="match status" value="1"/>
</dbReference>
<evidence type="ECO:0000313" key="11">
    <source>
        <dbReference type="EMBL" id="MBM7572019.1"/>
    </source>
</evidence>
<dbReference type="Proteomes" id="UP001296943">
    <property type="component" value="Unassembled WGS sequence"/>
</dbReference>
<evidence type="ECO:0000259" key="10">
    <source>
        <dbReference type="Pfam" id="PF00482"/>
    </source>
</evidence>
<comment type="subcellular location">
    <subcellularLocation>
        <location evidence="1 8">Cell membrane</location>
        <topology evidence="1 8">Multi-pass membrane protein</topology>
    </subcellularLocation>
</comment>
<dbReference type="InterPro" id="IPR042094">
    <property type="entry name" value="T2SS_GspF_sf"/>
</dbReference>
<organism evidence="11 12">
    <name type="scientific">Aquibacillus albus</name>
    <dbReference type="NCBI Taxonomy" id="1168171"/>
    <lineage>
        <taxon>Bacteria</taxon>
        <taxon>Bacillati</taxon>
        <taxon>Bacillota</taxon>
        <taxon>Bacilli</taxon>
        <taxon>Bacillales</taxon>
        <taxon>Bacillaceae</taxon>
        <taxon>Aquibacillus</taxon>
    </lineage>
</organism>
<evidence type="ECO:0000256" key="3">
    <source>
        <dbReference type="ARBA" id="ARBA00022448"/>
    </source>
</evidence>
<dbReference type="Gene3D" id="1.20.81.30">
    <property type="entry name" value="Type II secretion system (T2SS), domain F"/>
    <property type="match status" value="2"/>
</dbReference>
<dbReference type="InterPro" id="IPR001992">
    <property type="entry name" value="T2SS_GspF/T4SS_PilC_CS"/>
</dbReference>
<evidence type="ECO:0000256" key="7">
    <source>
        <dbReference type="ARBA" id="ARBA00023136"/>
    </source>
</evidence>
<dbReference type="EMBL" id="JAFBDR010000013">
    <property type="protein sequence ID" value="MBM7572019.1"/>
    <property type="molecule type" value="Genomic_DNA"/>
</dbReference>
<evidence type="ECO:0000256" key="6">
    <source>
        <dbReference type="ARBA" id="ARBA00022989"/>
    </source>
</evidence>
<dbReference type="RefSeq" id="WP_204500129.1">
    <property type="nucleotide sequence ID" value="NZ_JAFBDR010000013.1"/>
</dbReference>
<evidence type="ECO:0000256" key="2">
    <source>
        <dbReference type="ARBA" id="ARBA00005745"/>
    </source>
</evidence>
<sequence length="404" mass="45751">MAYFRYKGRNNSGKRKVGKLKAETERDAISQLKRDGIVVFDIRELNSVLYKEINLGIQLGNKVKKRDFIIFLRQFATLVDAGISLVESATILEDQTENKHLKHALTGVIDQLEAGQSLSESMKKYPSIFPELLVNMVHAGEVSGNLDEILENMADYYEKQYEQRQKVITALTYPMVVGIVSLFITIYLLAFVVPTFVNMFVSIGEEIPLYTAFVLRISSFLQYFWWMIPLLFVGFVVLNKYLATKPNYAYRLDSIKMKIPLFGNMVKKAALARMTRTLSSLLHSSVPIVEAVKITENVVDSSVIKHVLQKSQLSLEEGESMAIPMKKHWVFPAMVTEMIAVGEQTGELDEMLHKVANFYEMELDNAAEKLKTLIEPLLIIFIAVVVGSIVLAIILPLFAVFDTF</sequence>
<feature type="domain" description="Type II secretion system protein GspF" evidence="10">
    <location>
        <begin position="71"/>
        <end position="194"/>
    </location>
</feature>
<evidence type="ECO:0000256" key="1">
    <source>
        <dbReference type="ARBA" id="ARBA00004651"/>
    </source>
</evidence>
<feature type="domain" description="Type II secretion system protein GspF" evidence="10">
    <location>
        <begin position="275"/>
        <end position="396"/>
    </location>
</feature>
<evidence type="ECO:0000256" key="9">
    <source>
        <dbReference type="SAM" id="Phobius"/>
    </source>
</evidence>
<evidence type="ECO:0000256" key="4">
    <source>
        <dbReference type="ARBA" id="ARBA00022475"/>
    </source>
</evidence>
<keyword evidence="12" id="KW-1185">Reference proteome</keyword>
<accession>A0ABS2N1K4</accession>
<evidence type="ECO:0000256" key="8">
    <source>
        <dbReference type="RuleBase" id="RU003923"/>
    </source>
</evidence>
<gene>
    <name evidence="11" type="ORF">JOC48_002520</name>
</gene>
<name>A0ABS2N1K4_9BACI</name>
<dbReference type="PRINTS" id="PR00812">
    <property type="entry name" value="BCTERIALGSPF"/>
</dbReference>
<proteinExistence type="inferred from homology"/>
<keyword evidence="4" id="KW-1003">Cell membrane</keyword>
<keyword evidence="7 9" id="KW-0472">Membrane</keyword>
<comment type="similarity">
    <text evidence="2 8">Belongs to the GSP F family.</text>
</comment>
<feature type="transmembrane region" description="Helical" evidence="9">
    <location>
        <begin position="223"/>
        <end position="242"/>
    </location>
</feature>
<keyword evidence="3 8" id="KW-0813">Transport</keyword>
<dbReference type="PANTHER" id="PTHR30012:SF0">
    <property type="entry name" value="TYPE II SECRETION SYSTEM PROTEIN F-RELATED"/>
    <property type="match status" value="1"/>
</dbReference>
<reference evidence="11 12" key="1">
    <citation type="submission" date="2021-01" db="EMBL/GenBank/DDBJ databases">
        <title>Genomic Encyclopedia of Type Strains, Phase IV (KMG-IV): sequencing the most valuable type-strain genomes for metagenomic binning, comparative biology and taxonomic classification.</title>
        <authorList>
            <person name="Goeker M."/>
        </authorList>
    </citation>
    <scope>NUCLEOTIDE SEQUENCE [LARGE SCALE GENOMIC DNA]</scope>
    <source>
        <strain evidence="11 12">DSM 23711</strain>
    </source>
</reference>